<dbReference type="AlphaFoldDB" id="A0AAV2CCA2"/>
<organism evidence="2 3">
    <name type="scientific">Linum trigynum</name>
    <dbReference type="NCBI Taxonomy" id="586398"/>
    <lineage>
        <taxon>Eukaryota</taxon>
        <taxon>Viridiplantae</taxon>
        <taxon>Streptophyta</taxon>
        <taxon>Embryophyta</taxon>
        <taxon>Tracheophyta</taxon>
        <taxon>Spermatophyta</taxon>
        <taxon>Magnoliopsida</taxon>
        <taxon>eudicotyledons</taxon>
        <taxon>Gunneridae</taxon>
        <taxon>Pentapetalae</taxon>
        <taxon>rosids</taxon>
        <taxon>fabids</taxon>
        <taxon>Malpighiales</taxon>
        <taxon>Linaceae</taxon>
        <taxon>Linum</taxon>
    </lineage>
</organism>
<feature type="compositionally biased region" description="Basic residues" evidence="1">
    <location>
        <begin position="78"/>
        <end position="103"/>
    </location>
</feature>
<keyword evidence="3" id="KW-1185">Reference proteome</keyword>
<dbReference type="EMBL" id="OZ034813">
    <property type="protein sequence ID" value="CAL1353481.1"/>
    <property type="molecule type" value="Genomic_DNA"/>
</dbReference>
<proteinExistence type="predicted"/>
<feature type="compositionally biased region" description="Polar residues" evidence="1">
    <location>
        <begin position="158"/>
        <end position="168"/>
    </location>
</feature>
<reference evidence="2 3" key="1">
    <citation type="submission" date="2024-04" db="EMBL/GenBank/DDBJ databases">
        <authorList>
            <person name="Fracassetti M."/>
        </authorList>
    </citation>
    <scope>NUCLEOTIDE SEQUENCE [LARGE SCALE GENOMIC DNA]</scope>
</reference>
<evidence type="ECO:0000256" key="1">
    <source>
        <dbReference type="SAM" id="MobiDB-lite"/>
    </source>
</evidence>
<gene>
    <name evidence="2" type="ORF">LTRI10_LOCUS1381</name>
</gene>
<sequence length="188" mass="19880">MVGLKTKKASIASDSQPIGKSGADLTMLDQTKIEPTDLNPAHKPSSAKLIPPLGGGLSALGEDAVPRESNSIREHHIGKSRRVCSPPKKKKDTNLRVAKKSHGLRPGTGNGKRPQKKHSNSSHRKAVEELLVQLQYLPPAGAPILGTREDNVPMNEITEPQTTGTEGDQASVDAAQVENGAPLAESAN</sequence>
<evidence type="ECO:0000313" key="3">
    <source>
        <dbReference type="Proteomes" id="UP001497516"/>
    </source>
</evidence>
<accession>A0AAV2CCA2</accession>
<feature type="compositionally biased region" description="Basic and acidic residues" evidence="1">
    <location>
        <begin position="64"/>
        <end position="77"/>
    </location>
</feature>
<evidence type="ECO:0000313" key="2">
    <source>
        <dbReference type="EMBL" id="CAL1353481.1"/>
    </source>
</evidence>
<feature type="region of interest" description="Disordered" evidence="1">
    <location>
        <begin position="141"/>
        <end position="188"/>
    </location>
</feature>
<name>A0AAV2CCA2_9ROSI</name>
<dbReference type="Proteomes" id="UP001497516">
    <property type="component" value="Chromosome 1"/>
</dbReference>
<protein>
    <submittedName>
        <fullName evidence="2">Uncharacterized protein</fullName>
    </submittedName>
</protein>
<feature type="compositionally biased region" description="Basic residues" evidence="1">
    <location>
        <begin position="113"/>
        <end position="124"/>
    </location>
</feature>
<feature type="region of interest" description="Disordered" evidence="1">
    <location>
        <begin position="1"/>
        <end position="127"/>
    </location>
</feature>